<keyword evidence="2" id="KW-0285">Flavoprotein</keyword>
<evidence type="ECO:0000256" key="1">
    <source>
        <dbReference type="ARBA" id="ARBA00001974"/>
    </source>
</evidence>
<dbReference type="InterPro" id="IPR002081">
    <property type="entry name" value="Cryptochrome/DNA_photolyase_1"/>
</dbReference>
<evidence type="ECO:0000313" key="6">
    <source>
        <dbReference type="Proteomes" id="UP000599383"/>
    </source>
</evidence>
<keyword evidence="3" id="KW-0274">FAD</keyword>
<dbReference type="Gene3D" id="1.25.40.80">
    <property type="match status" value="1"/>
</dbReference>
<comment type="cofactor">
    <cofactor evidence="1">
        <name>FAD</name>
        <dbReference type="ChEBI" id="CHEBI:57692"/>
    </cofactor>
</comment>
<dbReference type="Proteomes" id="UP000599383">
    <property type="component" value="Unassembled WGS sequence"/>
</dbReference>
<evidence type="ECO:0000256" key="3">
    <source>
        <dbReference type="ARBA" id="ARBA00022827"/>
    </source>
</evidence>
<dbReference type="Pfam" id="PF03441">
    <property type="entry name" value="FAD_binding_7"/>
    <property type="match status" value="1"/>
</dbReference>
<dbReference type="PANTHER" id="PTHR11455:SF18">
    <property type="entry name" value="SI:CH1073-390K14.1"/>
    <property type="match status" value="1"/>
</dbReference>
<evidence type="ECO:0000256" key="2">
    <source>
        <dbReference type="ARBA" id="ARBA00022630"/>
    </source>
</evidence>
<name>A0ABX1WF09_9RHOB</name>
<keyword evidence="6" id="KW-1185">Reference proteome</keyword>
<organism evidence="5 6">
    <name type="scientific">Ruegeria atlantica</name>
    <dbReference type="NCBI Taxonomy" id="81569"/>
    <lineage>
        <taxon>Bacteria</taxon>
        <taxon>Pseudomonadati</taxon>
        <taxon>Pseudomonadota</taxon>
        <taxon>Alphaproteobacteria</taxon>
        <taxon>Rhodobacterales</taxon>
        <taxon>Roseobacteraceae</taxon>
        <taxon>Ruegeria</taxon>
    </lineage>
</organism>
<reference evidence="5 6" key="1">
    <citation type="submission" date="2019-12" db="EMBL/GenBank/DDBJ databases">
        <title>Ruegeria JWLKs population differentiation of coral mucus and skeleton niches.</title>
        <authorList>
            <person name="Luo D."/>
        </authorList>
    </citation>
    <scope>NUCLEOTIDE SEQUENCE [LARGE SCALE GENOMIC DNA]</scope>
    <source>
        <strain evidence="5 6">HKCCD6238</strain>
    </source>
</reference>
<accession>A0ABX1WF09</accession>
<dbReference type="InterPro" id="IPR036134">
    <property type="entry name" value="Crypto/Photolyase_FAD-like_sf"/>
</dbReference>
<proteinExistence type="predicted"/>
<comment type="caution">
    <text evidence="5">The sequence shown here is derived from an EMBL/GenBank/DDBJ whole genome shotgun (WGS) entry which is preliminary data.</text>
</comment>
<dbReference type="EMBL" id="WVQY01000007">
    <property type="protein sequence ID" value="NOD31902.1"/>
    <property type="molecule type" value="Genomic_DNA"/>
</dbReference>
<evidence type="ECO:0000313" key="5">
    <source>
        <dbReference type="EMBL" id="NOD31902.1"/>
    </source>
</evidence>
<dbReference type="InterPro" id="IPR005101">
    <property type="entry name" value="Cryptochr/Photolyase_FAD-bd"/>
</dbReference>
<sequence>MIEMFSELDEAKETFDFKPTRTSGLIRLKQFAGRTGRHYASTRNYDFGTERRSNVSGLSPWLRHRLITEKEVLATVLASHNFNAAEKFVQEVFWRTYFKGWLEQWPSVWSLYQRDLLSACERLRDDEGLKTRFNDAVNGNTGIDCFDHWARELVATGYLHNHARMWFASIWIFTLRLPWQLGADFFLRHLLDGDPASNTLSWRWVGGLHTKGKTYLARPDNIAKYTEGRFQPKGLAKFAEPLTEPVEHPLVPLSSPHMPSGTSYLLLLTEDDLSAHQLMPTPPVAAIGLLATRGRSPNQMGDVVQDFAKGAMSSVLEPHGKLGQSTEDWCGTLIEAARNAGVTTIATAYAPVGPTRSRLDRAEPVLRDADLSLNRIMRPYDALTWPHAKAGFFGLRKKIPSLLRQLNLATQQRP</sequence>
<dbReference type="PANTHER" id="PTHR11455">
    <property type="entry name" value="CRYPTOCHROME"/>
    <property type="match status" value="1"/>
</dbReference>
<dbReference type="SUPFAM" id="SSF48173">
    <property type="entry name" value="Cryptochrome/photolyase FAD-binding domain"/>
    <property type="match status" value="1"/>
</dbReference>
<feature type="domain" description="Cryptochrome/DNA photolyase FAD-binding" evidence="4">
    <location>
        <begin position="88"/>
        <end position="218"/>
    </location>
</feature>
<protein>
    <submittedName>
        <fullName evidence="5">DNA photolyase</fullName>
    </submittedName>
</protein>
<gene>
    <name evidence="5" type="ORF">GS617_16660</name>
</gene>
<evidence type="ECO:0000259" key="4">
    <source>
        <dbReference type="Pfam" id="PF03441"/>
    </source>
</evidence>
<dbReference type="Gene3D" id="1.10.579.10">
    <property type="entry name" value="DNA Cyclobutane Dipyrimidine Photolyase, subunit A, domain 3"/>
    <property type="match status" value="1"/>
</dbReference>